<dbReference type="EMBL" id="GBRH01187882">
    <property type="protein sequence ID" value="JAE10014.1"/>
    <property type="molecule type" value="Transcribed_RNA"/>
</dbReference>
<organism evidence="1">
    <name type="scientific">Arundo donax</name>
    <name type="common">Giant reed</name>
    <name type="synonym">Donax arundinaceus</name>
    <dbReference type="NCBI Taxonomy" id="35708"/>
    <lineage>
        <taxon>Eukaryota</taxon>
        <taxon>Viridiplantae</taxon>
        <taxon>Streptophyta</taxon>
        <taxon>Embryophyta</taxon>
        <taxon>Tracheophyta</taxon>
        <taxon>Spermatophyta</taxon>
        <taxon>Magnoliopsida</taxon>
        <taxon>Liliopsida</taxon>
        <taxon>Poales</taxon>
        <taxon>Poaceae</taxon>
        <taxon>PACMAD clade</taxon>
        <taxon>Arundinoideae</taxon>
        <taxon>Arundineae</taxon>
        <taxon>Arundo</taxon>
    </lineage>
</organism>
<sequence>MAFIQVTPLGEWIFKSTNEHNSCGLLGACKGFICLPSMSQTCWNHGLRRSGRRCCADAADLTPLGSVSGFANNLNFQVPMFLIMTMVQAFLISPLEDHKLICSMLIFSGGTSHHKCSGSSKFVERSSS</sequence>
<proteinExistence type="predicted"/>
<evidence type="ECO:0000313" key="1">
    <source>
        <dbReference type="EMBL" id="JAE10014.1"/>
    </source>
</evidence>
<dbReference type="AlphaFoldDB" id="A0A0A9FFL1"/>
<reference evidence="1" key="2">
    <citation type="journal article" date="2015" name="Data Brief">
        <title>Shoot transcriptome of the giant reed, Arundo donax.</title>
        <authorList>
            <person name="Barrero R.A."/>
            <person name="Guerrero F.D."/>
            <person name="Moolhuijzen P."/>
            <person name="Goolsby J.A."/>
            <person name="Tidwell J."/>
            <person name="Bellgard S.E."/>
            <person name="Bellgard M.I."/>
        </authorList>
    </citation>
    <scope>NUCLEOTIDE SEQUENCE</scope>
    <source>
        <tissue evidence="1">Shoot tissue taken approximately 20 cm above the soil surface</tissue>
    </source>
</reference>
<reference evidence="1" key="1">
    <citation type="submission" date="2014-09" db="EMBL/GenBank/DDBJ databases">
        <authorList>
            <person name="Magalhaes I.L.F."/>
            <person name="Oliveira U."/>
            <person name="Santos F.R."/>
            <person name="Vidigal T.H.D.A."/>
            <person name="Brescovit A.D."/>
            <person name="Santos A.J."/>
        </authorList>
    </citation>
    <scope>NUCLEOTIDE SEQUENCE</scope>
    <source>
        <tissue evidence="1">Shoot tissue taken approximately 20 cm above the soil surface</tissue>
    </source>
</reference>
<accession>A0A0A9FFL1</accession>
<protein>
    <submittedName>
        <fullName evidence="1">RRB1</fullName>
    </submittedName>
</protein>
<name>A0A0A9FFL1_ARUDO</name>